<dbReference type="HAMAP" id="MF_00521">
    <property type="entry name" value="KDO_kinase"/>
    <property type="match status" value="1"/>
</dbReference>
<dbReference type="InterPro" id="IPR022826">
    <property type="entry name" value="KDO_kinase"/>
</dbReference>
<evidence type="ECO:0000256" key="4">
    <source>
        <dbReference type="ARBA" id="ARBA00011988"/>
    </source>
</evidence>
<evidence type="ECO:0000256" key="12">
    <source>
        <dbReference type="ARBA" id="ARBA00023136"/>
    </source>
</evidence>
<evidence type="ECO:0000256" key="2">
    <source>
        <dbReference type="ARBA" id="ARBA00004713"/>
    </source>
</evidence>
<keyword evidence="9 15" id="KW-0418">Kinase</keyword>
<comment type="similarity">
    <text evidence="3 15">Belongs to the protein kinase superfamily. KdkA/RfaP family.</text>
</comment>
<dbReference type="EC" id="2.7.1.166" evidence="4 15"/>
<dbReference type="GO" id="GO:0016301">
    <property type="term" value="F:kinase activity"/>
    <property type="evidence" value="ECO:0007669"/>
    <property type="project" value="UniProtKB-KW"/>
</dbReference>
<evidence type="ECO:0000256" key="8">
    <source>
        <dbReference type="ARBA" id="ARBA00022741"/>
    </source>
</evidence>
<evidence type="ECO:0000256" key="10">
    <source>
        <dbReference type="ARBA" id="ARBA00022840"/>
    </source>
</evidence>
<accession>A0A2T0VLQ5</accession>
<sequence>MATYRAGKIFILYDADSLCDADRASQTASPIPPHGFDPAYWRDAGRVIGEAPGRGASLFLDASPFEAGAQWVLRPYRRGGLIARLSDDRYLWTGLERTRAFRECRLTADLHARGLPVPRPVAARVTRHGLTYQASLITERIPGARALADLLQQDEAGAALLARVGTTIRRFHDAGLDHVDLNARNLLVDPQGEVWLIDLDRCRLRPKGAWQAGNLARLERSLVKFSAPGAMVAIREAYELPTKASA</sequence>
<evidence type="ECO:0000256" key="7">
    <source>
        <dbReference type="ARBA" id="ARBA00022679"/>
    </source>
</evidence>
<evidence type="ECO:0000313" key="17">
    <source>
        <dbReference type="Proteomes" id="UP000239896"/>
    </source>
</evidence>
<keyword evidence="5 15" id="KW-1003">Cell membrane</keyword>
<dbReference type="Proteomes" id="UP000239896">
    <property type="component" value="Unassembled WGS sequence"/>
</dbReference>
<comment type="catalytic activity">
    <reaction evidence="14 15">
        <text>an alpha-Kdo-(2-&gt;6)-lipid IVA + ATP = a 4-O-phospho-alpha-Kdo-(2-&gt;6)-lipid IVA + ADP + H(+)</text>
        <dbReference type="Rhea" id="RHEA:74271"/>
        <dbReference type="ChEBI" id="CHEBI:15378"/>
        <dbReference type="ChEBI" id="CHEBI:30616"/>
        <dbReference type="ChEBI" id="CHEBI:176428"/>
        <dbReference type="ChEBI" id="CHEBI:193140"/>
        <dbReference type="ChEBI" id="CHEBI:456216"/>
        <dbReference type="EC" id="2.7.1.166"/>
    </reaction>
</comment>
<dbReference type="Pfam" id="PF06293">
    <property type="entry name" value="Kdo"/>
    <property type="match status" value="1"/>
</dbReference>
<comment type="pathway">
    <text evidence="2 15">Bacterial outer membrane biogenesis; LPS core biosynthesis.</text>
</comment>
<proteinExistence type="inferred from homology"/>
<evidence type="ECO:0000256" key="11">
    <source>
        <dbReference type="ARBA" id="ARBA00022985"/>
    </source>
</evidence>
<organism evidence="16 17">
    <name type="scientific">Halomonas ventosae</name>
    <dbReference type="NCBI Taxonomy" id="229007"/>
    <lineage>
        <taxon>Bacteria</taxon>
        <taxon>Pseudomonadati</taxon>
        <taxon>Pseudomonadota</taxon>
        <taxon>Gammaproteobacteria</taxon>
        <taxon>Oceanospirillales</taxon>
        <taxon>Halomonadaceae</taxon>
        <taxon>Halomonas</taxon>
    </lineage>
</organism>
<dbReference type="GO" id="GO:0005886">
    <property type="term" value="C:plasma membrane"/>
    <property type="evidence" value="ECO:0007669"/>
    <property type="project" value="UniProtKB-SubCell"/>
</dbReference>
<dbReference type="NCBIfam" id="NF002475">
    <property type="entry name" value="PRK01723.1"/>
    <property type="match status" value="1"/>
</dbReference>
<keyword evidence="7 15" id="KW-0808">Transferase</keyword>
<keyword evidence="6 15" id="KW-0997">Cell inner membrane</keyword>
<comment type="subcellular location">
    <subcellularLocation>
        <location evidence="1 15">Cell inner membrane</location>
        <topology evidence="1 15">Peripheral membrane protein</topology>
        <orientation evidence="1 15">Cytoplasmic side</orientation>
    </subcellularLocation>
</comment>
<dbReference type="GO" id="GO:0009244">
    <property type="term" value="P:lipopolysaccharide core region biosynthetic process"/>
    <property type="evidence" value="ECO:0007669"/>
    <property type="project" value="UniProtKB-UniRule"/>
</dbReference>
<dbReference type="AlphaFoldDB" id="A0A2T0VLQ5"/>
<dbReference type="GO" id="GO:0016773">
    <property type="term" value="F:phosphotransferase activity, alcohol group as acceptor"/>
    <property type="evidence" value="ECO:0007669"/>
    <property type="project" value="UniProtKB-UniRule"/>
</dbReference>
<evidence type="ECO:0000256" key="14">
    <source>
        <dbReference type="ARBA" id="ARBA00034417"/>
    </source>
</evidence>
<evidence type="ECO:0000256" key="5">
    <source>
        <dbReference type="ARBA" id="ARBA00022475"/>
    </source>
</evidence>
<evidence type="ECO:0000256" key="1">
    <source>
        <dbReference type="ARBA" id="ARBA00004515"/>
    </source>
</evidence>
<keyword evidence="17" id="KW-1185">Reference proteome</keyword>
<comment type="function">
    <text evidence="15">Catalyzes the ATP-dependent phosphorylation of the 3-deoxy-D-manno-octulosonic acid (Kdo) residue in Kdo-lipid IV(A) at the 4-OH position.</text>
</comment>
<dbReference type="Gene3D" id="1.10.510.10">
    <property type="entry name" value="Transferase(Phosphotransferase) domain 1"/>
    <property type="match status" value="1"/>
</dbReference>
<dbReference type="InterPro" id="IPR011009">
    <property type="entry name" value="Kinase-like_dom_sf"/>
</dbReference>
<dbReference type="UniPathway" id="UPA00958"/>
<name>A0A2T0VLQ5_9GAMM</name>
<keyword evidence="10 15" id="KW-0067">ATP-binding</keyword>
<evidence type="ECO:0000256" key="13">
    <source>
        <dbReference type="ARBA" id="ARBA00029511"/>
    </source>
</evidence>
<protein>
    <recommendedName>
        <fullName evidence="13 15">3-deoxy-D-manno-octulosonic acid kinase</fullName>
        <shortName evidence="15">Kdo kinase</shortName>
        <ecNumber evidence="4 15">2.7.1.166</ecNumber>
    </recommendedName>
</protein>
<reference evidence="16 17" key="1">
    <citation type="submission" date="2018-03" db="EMBL/GenBank/DDBJ databases">
        <title>Comparative analysis of microorganisms from saline springs in Andes Mountain Range, Colombia.</title>
        <authorList>
            <person name="Rubin E."/>
        </authorList>
    </citation>
    <scope>NUCLEOTIDE SEQUENCE [LARGE SCALE GENOMIC DNA]</scope>
    <source>
        <strain evidence="16 17">USBA 854</strain>
    </source>
</reference>
<keyword evidence="12 15" id="KW-0472">Membrane</keyword>
<evidence type="ECO:0000256" key="15">
    <source>
        <dbReference type="HAMAP-Rule" id="MF_00521"/>
    </source>
</evidence>
<feature type="active site" evidence="15">
    <location>
        <position position="180"/>
    </location>
</feature>
<evidence type="ECO:0000256" key="3">
    <source>
        <dbReference type="ARBA" id="ARBA00010327"/>
    </source>
</evidence>
<evidence type="ECO:0000313" key="16">
    <source>
        <dbReference type="EMBL" id="PRY71172.1"/>
    </source>
</evidence>
<evidence type="ECO:0000256" key="6">
    <source>
        <dbReference type="ARBA" id="ARBA00022519"/>
    </source>
</evidence>
<comment type="caution">
    <text evidence="16">The sequence shown here is derived from an EMBL/GenBank/DDBJ whole genome shotgun (WGS) entry which is preliminary data.</text>
</comment>
<keyword evidence="8 15" id="KW-0547">Nucleotide-binding</keyword>
<gene>
    <name evidence="15" type="primary">kdkA</name>
    <name evidence="16" type="ORF">BCL64_109112</name>
</gene>
<dbReference type="EMBL" id="PVTM01000009">
    <property type="protein sequence ID" value="PRY71172.1"/>
    <property type="molecule type" value="Genomic_DNA"/>
</dbReference>
<dbReference type="SUPFAM" id="SSF56112">
    <property type="entry name" value="Protein kinase-like (PK-like)"/>
    <property type="match status" value="1"/>
</dbReference>
<keyword evidence="11 15" id="KW-0448">Lipopolysaccharide biosynthesis</keyword>
<dbReference type="GO" id="GO:0005524">
    <property type="term" value="F:ATP binding"/>
    <property type="evidence" value="ECO:0007669"/>
    <property type="project" value="UniProtKB-UniRule"/>
</dbReference>
<evidence type="ECO:0000256" key="9">
    <source>
        <dbReference type="ARBA" id="ARBA00022777"/>
    </source>
</evidence>